<dbReference type="GO" id="GO:0006261">
    <property type="term" value="P:DNA-templated DNA replication"/>
    <property type="evidence" value="ECO:0007669"/>
    <property type="project" value="TreeGrafter"/>
</dbReference>
<dbReference type="SUPFAM" id="SSF48019">
    <property type="entry name" value="post-AAA+ oligomerization domain-like"/>
    <property type="match status" value="1"/>
</dbReference>
<dbReference type="SMART" id="SM00382">
    <property type="entry name" value="AAA"/>
    <property type="match status" value="1"/>
</dbReference>
<dbReference type="SUPFAM" id="SSF52540">
    <property type="entry name" value="P-loop containing nucleoside triphosphate hydrolases"/>
    <property type="match status" value="1"/>
</dbReference>
<proteinExistence type="predicted"/>
<dbReference type="InterPro" id="IPR027417">
    <property type="entry name" value="P-loop_NTPase"/>
</dbReference>
<dbReference type="EC" id="2.7.7.7" evidence="2"/>
<keyword evidence="2" id="KW-0548">Nucleotidyltransferase</keyword>
<dbReference type="InterPro" id="IPR003593">
    <property type="entry name" value="AAA+_ATPase"/>
</dbReference>
<sequence length="489" mass="57876">MDNKVSSYKTVLTRKYRPIKWNDLIGQNEVIIILKNAIKNSFLSQVLLFLGPKGVGKNTCAKILSNELNSFSEVGYLNVFEISGFFNHPIEFIFEIIRKIFIYPKKGKYKILIINDIHLFSQESLNLLLKSIEKLPSHVLLIFCCSENHEIIDSIISHSQVYNFKKISLKEIYFFLKKISEKECIQIEKEALFLISQYGNGSISKALYTFDRLTFYEKKKISKQLVMEKLGILDIDYYFNMINYLLNEKISKILILLNQIFKNGISSTTFINGLTNHFRNLLLSKNTDTIFLLKYKNKTIIQSYIKQSKKLSSSFLIKALMICHNMEKESILSKNSRLIIEIYLIQLVNGFYFYKWNFNRYTSELKNKKIQFLKENWKIFIQKISEKINPIYLNSLKNKIQFQIFESRIILIIPSNLENREFFLIQAYFIKYLRKKLNNPHLKFKTLTKKLDNFPKEQYNFLSKKNKCVDKLIEKLNLKFSYSIPKIPI</sequence>
<evidence type="ECO:0000313" key="2">
    <source>
        <dbReference type="EMBL" id="BBA17569.1"/>
    </source>
</evidence>
<dbReference type="GeneID" id="66557019"/>
<dbReference type="Pfam" id="PF13177">
    <property type="entry name" value="DNA_pol3_delta2"/>
    <property type="match status" value="1"/>
</dbReference>
<dbReference type="InterPro" id="IPR050238">
    <property type="entry name" value="DNA_Rep/Repair_Clamp_Loader"/>
</dbReference>
<keyword evidence="2" id="KW-0808">Transferase</keyword>
<gene>
    <name evidence="2" type="primary">dnaX</name>
    <name evidence="2" type="ORF">CPU2_050</name>
</gene>
<name>A0AAD1CL53_9FLAO</name>
<feature type="domain" description="AAA+ ATPase" evidence="1">
    <location>
        <begin position="43"/>
        <end position="168"/>
    </location>
</feature>
<dbReference type="CDD" id="cd00009">
    <property type="entry name" value="AAA"/>
    <property type="match status" value="1"/>
</dbReference>
<dbReference type="Proteomes" id="UP000262607">
    <property type="component" value="Chromosome"/>
</dbReference>
<dbReference type="RefSeq" id="WP_110548901.1">
    <property type="nucleotide sequence ID" value="NZ_AP014610.1"/>
</dbReference>
<dbReference type="GO" id="GO:0003887">
    <property type="term" value="F:DNA-directed DNA polymerase activity"/>
    <property type="evidence" value="ECO:0007669"/>
    <property type="project" value="UniProtKB-EC"/>
</dbReference>
<evidence type="ECO:0000313" key="3">
    <source>
        <dbReference type="Proteomes" id="UP000262607"/>
    </source>
</evidence>
<organism evidence="2 3">
    <name type="scientific">Blattabacterium punctulatus CPU2</name>
    <dbReference type="NCBI Taxonomy" id="1457032"/>
    <lineage>
        <taxon>Bacteria</taxon>
        <taxon>Pseudomonadati</taxon>
        <taxon>Bacteroidota</taxon>
        <taxon>Flavobacteriia</taxon>
        <taxon>Flavobacteriales</taxon>
        <taxon>Blattabacteriaceae</taxon>
        <taxon>Blattabacterium</taxon>
    </lineage>
</organism>
<evidence type="ECO:0000259" key="1">
    <source>
        <dbReference type="SMART" id="SM00382"/>
    </source>
</evidence>
<dbReference type="Gene3D" id="1.20.272.10">
    <property type="match status" value="1"/>
</dbReference>
<dbReference type="Gene3D" id="1.10.8.60">
    <property type="match status" value="1"/>
</dbReference>
<protein>
    <submittedName>
        <fullName evidence="2">DNA polymerase III subunit gamma/tau</fullName>
        <ecNumber evidence="2">2.7.7.7</ecNumber>
    </submittedName>
</protein>
<dbReference type="InterPro" id="IPR008921">
    <property type="entry name" value="DNA_pol3_clamp-load_cplx_C"/>
</dbReference>
<dbReference type="EMBL" id="AP014610">
    <property type="protein sequence ID" value="BBA17569.1"/>
    <property type="molecule type" value="Genomic_DNA"/>
</dbReference>
<dbReference type="PANTHER" id="PTHR11669:SF0">
    <property type="entry name" value="PROTEIN STICHEL-LIKE 2"/>
    <property type="match status" value="1"/>
</dbReference>
<dbReference type="GO" id="GO:0003677">
    <property type="term" value="F:DNA binding"/>
    <property type="evidence" value="ECO:0007669"/>
    <property type="project" value="InterPro"/>
</dbReference>
<dbReference type="PANTHER" id="PTHR11669">
    <property type="entry name" value="REPLICATION FACTOR C / DNA POLYMERASE III GAMMA-TAU SUBUNIT"/>
    <property type="match status" value="1"/>
</dbReference>
<dbReference type="Gene3D" id="3.40.50.300">
    <property type="entry name" value="P-loop containing nucleotide triphosphate hydrolases"/>
    <property type="match status" value="1"/>
</dbReference>
<dbReference type="AlphaFoldDB" id="A0AAD1CL53"/>
<reference evidence="2 3" key="1">
    <citation type="submission" date="2014-06" db="EMBL/GenBank/DDBJ databases">
        <title>Genome sequence of the intracellular symbiont Blattabacterium cuenoti, strain CPU2 from the wood feeding cockroach Cryptocercus punctulatus.</title>
        <authorList>
            <person name="Kinjo Y."/>
            <person name="Ohkuma M."/>
            <person name="Tokuda G."/>
        </authorList>
    </citation>
    <scope>NUCLEOTIDE SEQUENCE [LARGE SCALE GENOMIC DNA]</scope>
    <source>
        <strain evidence="2 3">CPU2</strain>
    </source>
</reference>
<accession>A0AAD1CL53</accession>